<dbReference type="PROSITE" id="PS50893">
    <property type="entry name" value="ABC_TRANSPORTER_2"/>
    <property type="match status" value="1"/>
</dbReference>
<dbReference type="EMBL" id="BMRP01000003">
    <property type="protein sequence ID" value="GGU51298.1"/>
    <property type="molecule type" value="Genomic_DNA"/>
</dbReference>
<dbReference type="InterPro" id="IPR015854">
    <property type="entry name" value="ABC_transpr_LolD-like"/>
</dbReference>
<organism evidence="5 6">
    <name type="scientific">Streptomyces albospinus</name>
    <dbReference type="NCBI Taxonomy" id="285515"/>
    <lineage>
        <taxon>Bacteria</taxon>
        <taxon>Bacillati</taxon>
        <taxon>Actinomycetota</taxon>
        <taxon>Actinomycetes</taxon>
        <taxon>Kitasatosporales</taxon>
        <taxon>Streptomycetaceae</taxon>
        <taxon>Streptomyces</taxon>
    </lineage>
</organism>
<keyword evidence="6" id="KW-1185">Reference proteome</keyword>
<dbReference type="Gene3D" id="3.40.50.300">
    <property type="entry name" value="P-loop containing nucleotide triphosphate hydrolases"/>
    <property type="match status" value="1"/>
</dbReference>
<keyword evidence="2 5" id="KW-0067">ATP-binding</keyword>
<feature type="region of interest" description="Disordered" evidence="3">
    <location>
        <begin position="203"/>
        <end position="239"/>
    </location>
</feature>
<dbReference type="PANTHER" id="PTHR24220:SF86">
    <property type="entry name" value="ABC TRANSPORTER ABCH.1"/>
    <property type="match status" value="1"/>
</dbReference>
<evidence type="ECO:0000256" key="2">
    <source>
        <dbReference type="ARBA" id="ARBA00022840"/>
    </source>
</evidence>
<protein>
    <submittedName>
        <fullName evidence="5">ABC transporter ATP-binding protein</fullName>
    </submittedName>
</protein>
<dbReference type="InterPro" id="IPR027417">
    <property type="entry name" value="P-loop_NTPase"/>
</dbReference>
<accession>A0ABQ2USC6</accession>
<gene>
    <name evidence="5" type="ORF">GCM10010211_14930</name>
</gene>
<proteinExistence type="predicted"/>
<reference evidence="6" key="1">
    <citation type="journal article" date="2019" name="Int. J. Syst. Evol. Microbiol.">
        <title>The Global Catalogue of Microorganisms (GCM) 10K type strain sequencing project: providing services to taxonomists for standard genome sequencing and annotation.</title>
        <authorList>
            <consortium name="The Broad Institute Genomics Platform"/>
            <consortium name="The Broad Institute Genome Sequencing Center for Infectious Disease"/>
            <person name="Wu L."/>
            <person name="Ma J."/>
        </authorList>
    </citation>
    <scope>NUCLEOTIDE SEQUENCE [LARGE SCALE GENOMIC DNA]</scope>
    <source>
        <strain evidence="6">JCM 3399</strain>
    </source>
</reference>
<dbReference type="Pfam" id="PF00005">
    <property type="entry name" value="ABC_tran"/>
    <property type="match status" value="1"/>
</dbReference>
<dbReference type="Proteomes" id="UP000654471">
    <property type="component" value="Unassembled WGS sequence"/>
</dbReference>
<evidence type="ECO:0000256" key="3">
    <source>
        <dbReference type="SAM" id="MobiDB-lite"/>
    </source>
</evidence>
<comment type="caution">
    <text evidence="5">The sequence shown here is derived from an EMBL/GenBank/DDBJ whole genome shotgun (WGS) entry which is preliminary data.</text>
</comment>
<evidence type="ECO:0000313" key="5">
    <source>
        <dbReference type="EMBL" id="GGU51298.1"/>
    </source>
</evidence>
<evidence type="ECO:0000256" key="1">
    <source>
        <dbReference type="ARBA" id="ARBA00022741"/>
    </source>
</evidence>
<name>A0ABQ2USC6_9ACTN</name>
<dbReference type="GO" id="GO:0005524">
    <property type="term" value="F:ATP binding"/>
    <property type="evidence" value="ECO:0007669"/>
    <property type="project" value="UniProtKB-KW"/>
</dbReference>
<evidence type="ECO:0000259" key="4">
    <source>
        <dbReference type="PROSITE" id="PS50893"/>
    </source>
</evidence>
<dbReference type="InterPro" id="IPR003439">
    <property type="entry name" value="ABC_transporter-like_ATP-bd"/>
</dbReference>
<evidence type="ECO:0000313" key="6">
    <source>
        <dbReference type="Proteomes" id="UP000654471"/>
    </source>
</evidence>
<dbReference type="SMART" id="SM00382">
    <property type="entry name" value="AAA"/>
    <property type="match status" value="1"/>
</dbReference>
<keyword evidence="1" id="KW-0547">Nucleotide-binding</keyword>
<sequence>MTKCYRDGGDTVRALDGIGLYVEDGGTLVLQGPPGGGKSTLLRILAGLERPTRGSVELDGTDLATVTESRLARIRAESIGLLGPDAGLTPGRTARQNVAGALVPLRLHPADRWELAGDALEEVGLSGHMDFLPGELDDHARRRTALARALVKRPTALLADRPTAGLPAADRADFTELLARLWSERRLTCVIATEDDALARRAPRRATLSRGTVTAAGSGDPQGDGADRPAPWCASRSAR</sequence>
<dbReference type="SUPFAM" id="SSF52540">
    <property type="entry name" value="P-loop containing nucleoside triphosphate hydrolases"/>
    <property type="match status" value="1"/>
</dbReference>
<feature type="domain" description="ABC transporter" evidence="4">
    <location>
        <begin position="3"/>
        <end position="235"/>
    </location>
</feature>
<dbReference type="PANTHER" id="PTHR24220">
    <property type="entry name" value="IMPORT ATP-BINDING PROTEIN"/>
    <property type="match status" value="1"/>
</dbReference>
<dbReference type="InterPro" id="IPR003593">
    <property type="entry name" value="AAA+_ATPase"/>
</dbReference>